<dbReference type="GO" id="GO:0120147">
    <property type="term" value="F:formylglycine-generating oxidase activity"/>
    <property type="evidence" value="ECO:0007669"/>
    <property type="project" value="TreeGrafter"/>
</dbReference>
<feature type="domain" description="Sulfatase-modifying factor enzyme-like" evidence="3">
    <location>
        <begin position="92"/>
        <end position="339"/>
    </location>
</feature>
<organism evidence="4 5">
    <name type="scientific">Saltatorellus ferox</name>
    <dbReference type="NCBI Taxonomy" id="2528018"/>
    <lineage>
        <taxon>Bacteria</taxon>
        <taxon>Pseudomonadati</taxon>
        <taxon>Planctomycetota</taxon>
        <taxon>Planctomycetia</taxon>
        <taxon>Planctomycetia incertae sedis</taxon>
        <taxon>Saltatorellus</taxon>
    </lineage>
</organism>
<dbReference type="EMBL" id="CP036434">
    <property type="protein sequence ID" value="QDV07171.1"/>
    <property type="molecule type" value="Genomic_DNA"/>
</dbReference>
<feature type="compositionally biased region" description="Low complexity" evidence="1">
    <location>
        <begin position="54"/>
        <end position="64"/>
    </location>
</feature>
<dbReference type="RefSeq" id="WP_145198000.1">
    <property type="nucleotide sequence ID" value="NZ_CP036434.1"/>
</dbReference>
<reference evidence="4 5" key="1">
    <citation type="submission" date="2019-02" db="EMBL/GenBank/DDBJ databases">
        <title>Deep-cultivation of Planctomycetes and their phenomic and genomic characterization uncovers novel biology.</title>
        <authorList>
            <person name="Wiegand S."/>
            <person name="Jogler M."/>
            <person name="Boedeker C."/>
            <person name="Pinto D."/>
            <person name="Vollmers J."/>
            <person name="Rivas-Marin E."/>
            <person name="Kohn T."/>
            <person name="Peeters S.H."/>
            <person name="Heuer A."/>
            <person name="Rast P."/>
            <person name="Oberbeckmann S."/>
            <person name="Bunk B."/>
            <person name="Jeske O."/>
            <person name="Meyerdierks A."/>
            <person name="Storesund J.E."/>
            <person name="Kallscheuer N."/>
            <person name="Luecker S."/>
            <person name="Lage O.M."/>
            <person name="Pohl T."/>
            <person name="Merkel B.J."/>
            <person name="Hornburger P."/>
            <person name="Mueller R.-W."/>
            <person name="Bruemmer F."/>
            <person name="Labrenz M."/>
            <person name="Spormann A.M."/>
            <person name="Op den Camp H."/>
            <person name="Overmann J."/>
            <person name="Amann R."/>
            <person name="Jetten M.S.M."/>
            <person name="Mascher T."/>
            <person name="Medema M.H."/>
            <person name="Devos D.P."/>
            <person name="Kaster A.-K."/>
            <person name="Ovreas L."/>
            <person name="Rohde M."/>
            <person name="Galperin M.Y."/>
            <person name="Jogler C."/>
        </authorList>
    </citation>
    <scope>NUCLEOTIDE SEQUENCE [LARGE SCALE GENOMIC DNA]</scope>
    <source>
        <strain evidence="4 5">Poly30</strain>
    </source>
</reference>
<dbReference type="Proteomes" id="UP000320390">
    <property type="component" value="Chromosome"/>
</dbReference>
<feature type="signal peptide" evidence="2">
    <location>
        <begin position="1"/>
        <end position="33"/>
    </location>
</feature>
<dbReference type="InterPro" id="IPR005532">
    <property type="entry name" value="SUMF_dom"/>
</dbReference>
<dbReference type="PANTHER" id="PTHR23150">
    <property type="entry name" value="SULFATASE MODIFYING FACTOR 1, 2"/>
    <property type="match status" value="1"/>
</dbReference>
<dbReference type="GO" id="GO:0004674">
    <property type="term" value="F:protein serine/threonine kinase activity"/>
    <property type="evidence" value="ECO:0007669"/>
    <property type="project" value="UniProtKB-EC"/>
</dbReference>
<dbReference type="Gene3D" id="3.90.1580.10">
    <property type="entry name" value="paralog of FGE (formylglycine-generating enzyme)"/>
    <property type="match status" value="1"/>
</dbReference>
<evidence type="ECO:0000313" key="5">
    <source>
        <dbReference type="Proteomes" id="UP000320390"/>
    </source>
</evidence>
<feature type="chain" id="PRO_5022043592" evidence="2">
    <location>
        <begin position="34"/>
        <end position="398"/>
    </location>
</feature>
<name>A0A518ESU7_9BACT</name>
<gene>
    <name evidence="4" type="primary">pkn1_3</name>
    <name evidence="4" type="ORF">Poly30_26900</name>
</gene>
<dbReference type="PANTHER" id="PTHR23150:SF19">
    <property type="entry name" value="FORMYLGLYCINE-GENERATING ENZYME"/>
    <property type="match status" value="1"/>
</dbReference>
<proteinExistence type="predicted"/>
<evidence type="ECO:0000256" key="2">
    <source>
        <dbReference type="SAM" id="SignalP"/>
    </source>
</evidence>
<dbReference type="InterPro" id="IPR042095">
    <property type="entry name" value="SUMF_sf"/>
</dbReference>
<dbReference type="InterPro" id="IPR051043">
    <property type="entry name" value="Sulfatase_Mod_Factor_Kinase"/>
</dbReference>
<keyword evidence="4" id="KW-0808">Transferase</keyword>
<accession>A0A518ESU7</accession>
<dbReference type="SUPFAM" id="SSF56436">
    <property type="entry name" value="C-type lectin-like"/>
    <property type="match status" value="1"/>
</dbReference>
<dbReference type="EC" id="2.7.11.1" evidence="4"/>
<keyword evidence="4" id="KW-0418">Kinase</keyword>
<dbReference type="AlphaFoldDB" id="A0A518ESU7"/>
<dbReference type="InterPro" id="IPR016187">
    <property type="entry name" value="CTDL_fold"/>
</dbReference>
<feature type="region of interest" description="Disordered" evidence="1">
    <location>
        <begin position="36"/>
        <end position="78"/>
    </location>
</feature>
<keyword evidence="2" id="KW-0732">Signal</keyword>
<keyword evidence="5" id="KW-1185">Reference proteome</keyword>
<protein>
    <submittedName>
        <fullName evidence="4">Serine/threonine-protein kinase pkn1</fullName>
        <ecNumber evidence="4">2.7.11.1</ecNumber>
    </submittedName>
</protein>
<dbReference type="Pfam" id="PF03781">
    <property type="entry name" value="FGE-sulfatase"/>
    <property type="match status" value="1"/>
</dbReference>
<sequence length="398" mass="45129" precursor="true">MTLSQPGRENARSAVPRALLIGALLTTSTAAFARTLPRPDVSQDTEKKETSVYPTAPATAPPATKVENSEPGPGGEMKPYAEVITGTDVTFEMLPIPGGTFLMGSPEDEEDRKAWEGPQIPVRVSPFWMSQHEVRWNEYSLFMDSLDKRRREQNQEDPATQDAWADAVSRPTPPYVPMDFDMGTDGYPAISMTQFAAKQYTKWLSMKTGRFYRLPTEAEWEYACRAGTTTPFSFEADAVNEHAWWFDNCEGQYQPPGQLKPNAFGLYDMHGNVCEWCLDAFTKDGYQHLLVDGKVPSEPVLDPLNWPTTLYPRVARGGHWDDDPDRLRSAARRGSSENWKVQDPQLPKSIWYHTDAQWLGIRLVRPLNPPPFSEWSKYHDANLEEIEVIQARQRTGKR</sequence>
<dbReference type="OrthoDB" id="9812426at2"/>
<evidence type="ECO:0000259" key="3">
    <source>
        <dbReference type="Pfam" id="PF03781"/>
    </source>
</evidence>
<evidence type="ECO:0000256" key="1">
    <source>
        <dbReference type="SAM" id="MobiDB-lite"/>
    </source>
</evidence>
<evidence type="ECO:0000313" key="4">
    <source>
        <dbReference type="EMBL" id="QDV07171.1"/>
    </source>
</evidence>